<evidence type="ECO:0000313" key="5">
    <source>
        <dbReference type="Proteomes" id="UP000886865"/>
    </source>
</evidence>
<protein>
    <submittedName>
        <fullName evidence="4">Flagellar hook basal-body protein</fullName>
    </submittedName>
</protein>
<keyword evidence="4" id="KW-0969">Cilium</keyword>
<reference evidence="4" key="1">
    <citation type="submission" date="2020-10" db="EMBL/GenBank/DDBJ databases">
        <authorList>
            <person name="Gilroy R."/>
        </authorList>
    </citation>
    <scope>NUCLEOTIDE SEQUENCE</scope>
    <source>
        <strain evidence="4">CHK152-2871</strain>
    </source>
</reference>
<sequence>MYNGYNLQGIIRRNVVNTMHQFEKFGYYSQNIGNAYTHGYKAIRFDDVLDEQGYVSGALRTNHAQGAFQITQNPLDVGIKGAGFIPITSLGGEIYYTRDGSFTLDKNGYLVTTSGDLVGGGIRIDASSAKVEIRKNGEVYTYKDPSSEGVYCGTIPLVQFANPDGLEECGKNRYSATEKSGEISLVEDHNRIAQYGIERSNVDIFATVDELMRLNTSLLASTSLMSAIGDMYDKAINIRE</sequence>
<dbReference type="SUPFAM" id="SSF117143">
    <property type="entry name" value="Flagellar hook protein flgE"/>
    <property type="match status" value="1"/>
</dbReference>
<name>A0A9D1FIJ2_9BACT</name>
<keyword evidence="4" id="KW-0966">Cell projection</keyword>
<dbReference type="NCBIfam" id="TIGR03506">
    <property type="entry name" value="FlgEFG_subfam"/>
    <property type="match status" value="1"/>
</dbReference>
<dbReference type="PANTHER" id="PTHR30435:SF19">
    <property type="entry name" value="FLAGELLAR BASAL-BODY ROD PROTEIN FLGG"/>
    <property type="match status" value="1"/>
</dbReference>
<dbReference type="AlphaFoldDB" id="A0A9D1FIJ2"/>
<evidence type="ECO:0000259" key="3">
    <source>
        <dbReference type="Pfam" id="PF22692"/>
    </source>
</evidence>
<dbReference type="PANTHER" id="PTHR30435">
    <property type="entry name" value="FLAGELLAR PROTEIN"/>
    <property type="match status" value="1"/>
</dbReference>
<feature type="domain" description="Flagellar hook protein FlgE/F/G-like D1" evidence="3">
    <location>
        <begin position="79"/>
        <end position="140"/>
    </location>
</feature>
<evidence type="ECO:0000313" key="4">
    <source>
        <dbReference type="EMBL" id="HIS74178.1"/>
    </source>
</evidence>
<dbReference type="GO" id="GO:0071978">
    <property type="term" value="P:bacterial-type flagellum-dependent swarming motility"/>
    <property type="evidence" value="ECO:0007669"/>
    <property type="project" value="TreeGrafter"/>
</dbReference>
<comment type="subcellular location">
    <subcellularLocation>
        <location evidence="2">Bacterial flagellum basal body</location>
    </subcellularLocation>
</comment>
<evidence type="ECO:0000256" key="1">
    <source>
        <dbReference type="ARBA" id="ARBA00009677"/>
    </source>
</evidence>
<dbReference type="InterPro" id="IPR037925">
    <property type="entry name" value="FlgE/F/G-like"/>
</dbReference>
<dbReference type="InterPro" id="IPR020013">
    <property type="entry name" value="Flagellar_FlgE/F/G"/>
</dbReference>
<accession>A0A9D1FIJ2</accession>
<gene>
    <name evidence="4" type="ORF">IAA86_04055</name>
</gene>
<dbReference type="Pfam" id="PF22692">
    <property type="entry name" value="LlgE_F_G_D1"/>
    <property type="match status" value="1"/>
</dbReference>
<reference evidence="4" key="2">
    <citation type="journal article" date="2021" name="PeerJ">
        <title>Extensive microbial diversity within the chicken gut microbiome revealed by metagenomics and culture.</title>
        <authorList>
            <person name="Gilroy R."/>
            <person name="Ravi A."/>
            <person name="Getino M."/>
            <person name="Pursley I."/>
            <person name="Horton D.L."/>
            <person name="Alikhan N.F."/>
            <person name="Baker D."/>
            <person name="Gharbi K."/>
            <person name="Hall N."/>
            <person name="Watson M."/>
            <person name="Adriaenssens E.M."/>
            <person name="Foster-Nyarko E."/>
            <person name="Jarju S."/>
            <person name="Secka A."/>
            <person name="Antonio M."/>
            <person name="Oren A."/>
            <person name="Chaudhuri R.R."/>
            <person name="La Ragione R."/>
            <person name="Hildebrand F."/>
            <person name="Pallen M.J."/>
        </authorList>
    </citation>
    <scope>NUCLEOTIDE SEQUENCE</scope>
    <source>
        <strain evidence="4">CHK152-2871</strain>
    </source>
</reference>
<organism evidence="4 5">
    <name type="scientific">Candidatus Galligastranaerophilus intestinavium</name>
    <dbReference type="NCBI Taxonomy" id="2840836"/>
    <lineage>
        <taxon>Bacteria</taxon>
        <taxon>Candidatus Galligastranaerophilus</taxon>
    </lineage>
</organism>
<comment type="caution">
    <text evidence="4">The sequence shown here is derived from an EMBL/GenBank/DDBJ whole genome shotgun (WGS) entry which is preliminary data.</text>
</comment>
<dbReference type="Proteomes" id="UP000886865">
    <property type="component" value="Unassembled WGS sequence"/>
</dbReference>
<dbReference type="InterPro" id="IPR053967">
    <property type="entry name" value="LlgE_F_G-like_D1"/>
</dbReference>
<proteinExistence type="inferred from homology"/>
<keyword evidence="2" id="KW-0975">Bacterial flagellum</keyword>
<dbReference type="GO" id="GO:0009425">
    <property type="term" value="C:bacterial-type flagellum basal body"/>
    <property type="evidence" value="ECO:0007669"/>
    <property type="project" value="UniProtKB-SubCell"/>
</dbReference>
<keyword evidence="4" id="KW-0282">Flagellum</keyword>
<comment type="similarity">
    <text evidence="1 2">Belongs to the flagella basal body rod proteins family.</text>
</comment>
<evidence type="ECO:0000256" key="2">
    <source>
        <dbReference type="RuleBase" id="RU362116"/>
    </source>
</evidence>
<dbReference type="EMBL" id="DVJQ01000034">
    <property type="protein sequence ID" value="HIS74178.1"/>
    <property type="molecule type" value="Genomic_DNA"/>
</dbReference>